<dbReference type="AlphaFoldDB" id="A0A6A6BKR9"/>
<name>A0A6A6BKR9_9PEZI</name>
<dbReference type="SUPFAM" id="SSF48403">
    <property type="entry name" value="Ankyrin repeat"/>
    <property type="match status" value="1"/>
</dbReference>
<dbReference type="Pfam" id="PF00023">
    <property type="entry name" value="Ank"/>
    <property type="match status" value="1"/>
</dbReference>
<organism evidence="3 4">
    <name type="scientific">Aplosporella prunicola CBS 121167</name>
    <dbReference type="NCBI Taxonomy" id="1176127"/>
    <lineage>
        <taxon>Eukaryota</taxon>
        <taxon>Fungi</taxon>
        <taxon>Dikarya</taxon>
        <taxon>Ascomycota</taxon>
        <taxon>Pezizomycotina</taxon>
        <taxon>Dothideomycetes</taxon>
        <taxon>Dothideomycetes incertae sedis</taxon>
        <taxon>Botryosphaeriales</taxon>
        <taxon>Aplosporellaceae</taxon>
        <taxon>Aplosporella</taxon>
    </lineage>
</organism>
<keyword evidence="1" id="KW-0677">Repeat</keyword>
<accession>A0A6A6BKR9</accession>
<sequence>MLCRSVRLSVFFSLSHPSISLKLVHYTIVSKSHNPTRACPTMSDPLSVASSAVGIVSLGLQVCQGLTSYYQAWREYDVGLNQAATSAKELTDSLALLQTTLQKLCSAPDVMSHAEKSIASCENGIRNLEMRLHECRRTPIPTSSAEKFQQLAQRSLYPFRKKTVDGLKAVVAELQGNVTAAVQVVQLDVLGEIKEGTSDSKTSSAAAAADISLARATLEAFRAESTPRLQSLPNIEQGVQTIGSGVTSMSASLDSVAMNTVESKAELTRILPIIEASSARIPAAEQTLVARFDKQGQQNAETQRQLLRQNAETQRLLMRFIAKPSLLEETCNDAASRGLLTKTDVFSDPGLLNQAAYRMRPLRRCSCRRKIPIKPNIPRDHFVYPFYEESSQHEKCCPLWASSERSKRLGLRISHYRNILARAVEISISITHGAGGLSISPLLRLGRFRRPDSPAFEPFYYYLGGPSTGSEQKRLIWNFRRKECRPASFGTVWTAKLLEIQRLFESGKASPTDVNNEGFNVLHVACIAFASMFGSGAYDCHYDFEEIMTAGRILLRLMELGVPASEVCDDNMTPLFYLLHEPISGLNCYSSPFPENTVTLLTGVETFFEEAEIMFGDHRGPFNPEWLLLPLNFRSRIAESFDCGKLSMAVIVRSEEAVRACLHANPRSVNERSSRGHTPLHMAIPWPRGVALLVEAGADVHALDYSNYSVLHYSFRLGCVESAALIFSAGCEMPLGLRSIPMDLRKWSPVIAKALVGRRNYLSHLAINHLPQEFIKEFSLDESRLPDAHAGRVIETLEAYGVNIPSSIRSSMIFHTPIYAYNDWFTAEAAELLFKGGFVDINFPDIHGLTPLMKIDWDPPDFLGYLCWLVEKGANMYYTPSDASPPAAHYVAIGVMDYALRFTREDYLAVEGRLNVPLGHLATDSGSRLVLNVLAEDFTDKCVCACSSQGCTTITTMFKPLKPLVNIHRRLIDCLSPILGPNHPYWTRLSPAIIRLSTFQRMELTHTCCRGGRYAYHDWHCCCKFKLPDAAEVAEIREEESELLTQLEELVVEFVDKYNELGVPIVDFLEGYWTDRMEEVLHPIDPPDPEVVQRVKEIGVILDP</sequence>
<evidence type="ECO:0000313" key="3">
    <source>
        <dbReference type="EMBL" id="KAF2144722.1"/>
    </source>
</evidence>
<dbReference type="GeneID" id="54292976"/>
<evidence type="ECO:0000256" key="1">
    <source>
        <dbReference type="ARBA" id="ARBA00022737"/>
    </source>
</evidence>
<dbReference type="InterPro" id="IPR036770">
    <property type="entry name" value="Ankyrin_rpt-contain_sf"/>
</dbReference>
<reference evidence="3" key="1">
    <citation type="journal article" date="2020" name="Stud. Mycol.">
        <title>101 Dothideomycetes genomes: a test case for predicting lifestyles and emergence of pathogens.</title>
        <authorList>
            <person name="Haridas S."/>
            <person name="Albert R."/>
            <person name="Binder M."/>
            <person name="Bloem J."/>
            <person name="Labutti K."/>
            <person name="Salamov A."/>
            <person name="Andreopoulos B."/>
            <person name="Baker S."/>
            <person name="Barry K."/>
            <person name="Bills G."/>
            <person name="Bluhm B."/>
            <person name="Cannon C."/>
            <person name="Castanera R."/>
            <person name="Culley D."/>
            <person name="Daum C."/>
            <person name="Ezra D."/>
            <person name="Gonzalez J."/>
            <person name="Henrissat B."/>
            <person name="Kuo A."/>
            <person name="Liang C."/>
            <person name="Lipzen A."/>
            <person name="Lutzoni F."/>
            <person name="Magnuson J."/>
            <person name="Mondo S."/>
            <person name="Nolan M."/>
            <person name="Ohm R."/>
            <person name="Pangilinan J."/>
            <person name="Park H.-J."/>
            <person name="Ramirez L."/>
            <person name="Alfaro M."/>
            <person name="Sun H."/>
            <person name="Tritt A."/>
            <person name="Yoshinaga Y."/>
            <person name="Zwiers L.-H."/>
            <person name="Turgeon B."/>
            <person name="Goodwin S."/>
            <person name="Spatafora J."/>
            <person name="Crous P."/>
            <person name="Grigoriev I."/>
        </authorList>
    </citation>
    <scope>NUCLEOTIDE SEQUENCE</scope>
    <source>
        <strain evidence="3">CBS 121167</strain>
    </source>
</reference>
<keyword evidence="4" id="KW-1185">Reference proteome</keyword>
<dbReference type="PANTHER" id="PTHR24173">
    <property type="entry name" value="ANKYRIN REPEAT CONTAINING"/>
    <property type="match status" value="1"/>
</dbReference>
<evidence type="ECO:0000313" key="4">
    <source>
        <dbReference type="Proteomes" id="UP000799438"/>
    </source>
</evidence>
<protein>
    <submittedName>
        <fullName evidence="3">Uncharacterized protein</fullName>
    </submittedName>
</protein>
<proteinExistence type="predicted"/>
<dbReference type="PANTHER" id="PTHR24173:SF74">
    <property type="entry name" value="ANKYRIN REPEAT DOMAIN-CONTAINING PROTEIN 16"/>
    <property type="match status" value="1"/>
</dbReference>
<evidence type="ECO:0000256" key="2">
    <source>
        <dbReference type="ARBA" id="ARBA00023043"/>
    </source>
</evidence>
<gene>
    <name evidence="3" type="ORF">K452DRAFT_145900</name>
</gene>
<dbReference type="RefSeq" id="XP_033400434.1">
    <property type="nucleotide sequence ID" value="XM_033535482.1"/>
</dbReference>
<dbReference type="Gene3D" id="1.25.40.20">
    <property type="entry name" value="Ankyrin repeat-containing domain"/>
    <property type="match status" value="1"/>
</dbReference>
<dbReference type="InterPro" id="IPR002110">
    <property type="entry name" value="Ankyrin_rpt"/>
</dbReference>
<keyword evidence="2" id="KW-0040">ANK repeat</keyword>
<dbReference type="EMBL" id="ML995479">
    <property type="protein sequence ID" value="KAF2144722.1"/>
    <property type="molecule type" value="Genomic_DNA"/>
</dbReference>
<dbReference type="Proteomes" id="UP000799438">
    <property type="component" value="Unassembled WGS sequence"/>
</dbReference>
<dbReference type="OrthoDB" id="1577640at2759"/>